<evidence type="ECO:0000256" key="2">
    <source>
        <dbReference type="ARBA" id="ARBA00022777"/>
    </source>
</evidence>
<keyword evidence="1 6" id="KW-0808">Transferase</keyword>
<feature type="binding site" evidence="6">
    <location>
        <begin position="135"/>
        <end position="136"/>
    </location>
    <ligand>
        <name>NAD(+)</name>
        <dbReference type="ChEBI" id="CHEBI:57540"/>
    </ligand>
</feature>
<evidence type="ECO:0000256" key="3">
    <source>
        <dbReference type="ARBA" id="ARBA00022857"/>
    </source>
</evidence>
<evidence type="ECO:0000313" key="7">
    <source>
        <dbReference type="EMBL" id="QHX43352.1"/>
    </source>
</evidence>
<evidence type="ECO:0000256" key="1">
    <source>
        <dbReference type="ARBA" id="ARBA00022679"/>
    </source>
</evidence>
<gene>
    <name evidence="6" type="primary">nadK</name>
    <name evidence="7" type="ORF">GWP43_07710</name>
</gene>
<keyword evidence="2 6" id="KW-0418">Kinase</keyword>
<feature type="binding site" evidence="6">
    <location>
        <position position="163"/>
    </location>
    <ligand>
        <name>NAD(+)</name>
        <dbReference type="ChEBI" id="CHEBI:57540"/>
    </ligand>
</feature>
<proteinExistence type="inferred from homology"/>
<evidence type="ECO:0000256" key="6">
    <source>
        <dbReference type="HAMAP-Rule" id="MF_00361"/>
    </source>
</evidence>
<dbReference type="GO" id="GO:0005737">
    <property type="term" value="C:cytoplasm"/>
    <property type="evidence" value="ECO:0007669"/>
    <property type="project" value="UniProtKB-SubCell"/>
</dbReference>
<dbReference type="RefSeq" id="WP_162663678.1">
    <property type="nucleotide sequence ID" value="NZ_CP048020.1"/>
</dbReference>
<dbReference type="GO" id="GO:0003951">
    <property type="term" value="F:NAD+ kinase activity"/>
    <property type="evidence" value="ECO:0007669"/>
    <property type="project" value="UniProtKB-UniRule"/>
</dbReference>
<comment type="catalytic activity">
    <reaction evidence="5 6">
        <text>NAD(+) + ATP = ADP + NADP(+) + H(+)</text>
        <dbReference type="Rhea" id="RHEA:18629"/>
        <dbReference type="ChEBI" id="CHEBI:15378"/>
        <dbReference type="ChEBI" id="CHEBI:30616"/>
        <dbReference type="ChEBI" id="CHEBI:57540"/>
        <dbReference type="ChEBI" id="CHEBI:58349"/>
        <dbReference type="ChEBI" id="CHEBI:456216"/>
        <dbReference type="EC" id="2.7.1.23"/>
    </reaction>
</comment>
<organism evidence="7 8">
    <name type="scientific">Treponema vincentii</name>
    <dbReference type="NCBI Taxonomy" id="69710"/>
    <lineage>
        <taxon>Bacteria</taxon>
        <taxon>Pseudomonadati</taxon>
        <taxon>Spirochaetota</taxon>
        <taxon>Spirochaetia</taxon>
        <taxon>Spirochaetales</taxon>
        <taxon>Treponemataceae</taxon>
        <taxon>Treponema</taxon>
    </lineage>
</organism>
<dbReference type="AlphaFoldDB" id="A0A6P1Y361"/>
<dbReference type="InterPro" id="IPR017438">
    <property type="entry name" value="ATP-NAD_kinase_N"/>
</dbReference>
<dbReference type="GO" id="GO:0051287">
    <property type="term" value="F:NAD binding"/>
    <property type="evidence" value="ECO:0007669"/>
    <property type="project" value="UniProtKB-ARBA"/>
</dbReference>
<evidence type="ECO:0000256" key="5">
    <source>
        <dbReference type="ARBA" id="ARBA00047925"/>
    </source>
</evidence>
<feature type="binding site" evidence="6">
    <location>
        <position position="236"/>
    </location>
    <ligand>
        <name>NAD(+)</name>
        <dbReference type="ChEBI" id="CHEBI:57540"/>
    </ligand>
</feature>
<dbReference type="HAMAP" id="MF_00361">
    <property type="entry name" value="NAD_kinase"/>
    <property type="match status" value="1"/>
</dbReference>
<evidence type="ECO:0000313" key="8">
    <source>
        <dbReference type="Proteomes" id="UP000464374"/>
    </source>
</evidence>
<dbReference type="PANTHER" id="PTHR20275:SF0">
    <property type="entry name" value="NAD KINASE"/>
    <property type="match status" value="1"/>
</dbReference>
<feature type="binding site" evidence="6">
    <location>
        <position position="146"/>
    </location>
    <ligand>
        <name>NAD(+)</name>
        <dbReference type="ChEBI" id="CHEBI:57540"/>
    </ligand>
</feature>
<dbReference type="InterPro" id="IPR016064">
    <property type="entry name" value="NAD/diacylglycerol_kinase_sf"/>
</dbReference>
<dbReference type="Pfam" id="PF01513">
    <property type="entry name" value="NAD_kinase"/>
    <property type="match status" value="1"/>
</dbReference>
<keyword evidence="6" id="KW-0067">ATP-binding</keyword>
<feature type="binding site" evidence="6">
    <location>
        <begin position="61"/>
        <end position="62"/>
    </location>
    <ligand>
        <name>NAD(+)</name>
        <dbReference type="ChEBI" id="CHEBI:57540"/>
    </ligand>
</feature>
<keyword evidence="3 6" id="KW-0521">NADP</keyword>
<sequence>MQKNAIIILTTYKPHVAEMSKELLCFLQENRIQADIYEYDGLPPAKPIRKRYDFAVSLGGDGTVLFAARYCAPKKIPVFPINLGEFGFIAGVEPAHWKQALGEYLAGNAEHHERLMLSTAVYRNGECVGSFDALNDVVVSGGGIAKLINLALSFNGISFGVYRADGVIVSSPTGSTAYSAASGGPIMDPTVAAFVLTPISAFSLSNRPVVLPASGTMRIEVLHNRQKDVIVSIDGQELFPLCEGDKIEIKMSRHRLKLIGCSPEAFYTALRSKLAWSGSPLQE</sequence>
<reference evidence="7 8" key="1">
    <citation type="submission" date="2020-01" db="EMBL/GenBank/DDBJ databases">
        <title>Complete genome sequence of a human oral phylogroup 1 Treponema sp. strain ATCC 700766, originally isolated from periodontitis dental plaque.</title>
        <authorList>
            <person name="Chan Y."/>
            <person name="Huo Y.-B."/>
            <person name="Yu X.-L."/>
            <person name="Zeng H."/>
            <person name="Leung W.-K."/>
            <person name="Watt R.M."/>
        </authorList>
    </citation>
    <scope>NUCLEOTIDE SEQUENCE [LARGE SCALE GENOMIC DNA]</scope>
    <source>
        <strain evidence="7 8">OMZ 804</strain>
    </source>
</reference>
<dbReference type="PANTHER" id="PTHR20275">
    <property type="entry name" value="NAD KINASE"/>
    <property type="match status" value="1"/>
</dbReference>
<comment type="subcellular location">
    <subcellularLocation>
        <location evidence="6">Cytoplasm</location>
    </subcellularLocation>
</comment>
<dbReference type="InterPro" id="IPR017437">
    <property type="entry name" value="ATP-NAD_kinase_PpnK-typ_C"/>
</dbReference>
<comment type="cofactor">
    <cofactor evidence="6">
        <name>a divalent metal cation</name>
        <dbReference type="ChEBI" id="CHEBI:60240"/>
    </cofactor>
</comment>
<dbReference type="SUPFAM" id="SSF111331">
    <property type="entry name" value="NAD kinase/diacylglycerol kinase-like"/>
    <property type="match status" value="1"/>
</dbReference>
<dbReference type="InterPro" id="IPR002504">
    <property type="entry name" value="NADK"/>
</dbReference>
<comment type="function">
    <text evidence="6">Involved in the regulation of the intracellular balance of NAD and NADP, and is a key enzyme in the biosynthesis of NADP. Catalyzes specifically the phosphorylation on 2'-hydroxyl of the adenosine moiety of NAD to yield NADP.</text>
</comment>
<protein>
    <recommendedName>
        <fullName evidence="6">NAD kinase</fullName>
        <ecNumber evidence="6">2.7.1.23</ecNumber>
    </recommendedName>
    <alternativeName>
        <fullName evidence="6">ATP-dependent NAD kinase</fullName>
    </alternativeName>
</protein>
<comment type="caution">
    <text evidence="6">Lacks conserved residue(s) required for the propagation of feature annotation.</text>
</comment>
<feature type="active site" description="Proton acceptor" evidence="6">
    <location>
        <position position="61"/>
    </location>
</feature>
<dbReference type="Proteomes" id="UP000464374">
    <property type="component" value="Chromosome"/>
</dbReference>
<dbReference type="KEGG" id="trz:GWP43_07710"/>
<dbReference type="EC" id="2.7.1.23" evidence="6"/>
<dbReference type="EMBL" id="CP048020">
    <property type="protein sequence ID" value="QHX43352.1"/>
    <property type="molecule type" value="Genomic_DNA"/>
</dbReference>
<dbReference type="GO" id="GO:0019674">
    <property type="term" value="P:NAD+ metabolic process"/>
    <property type="evidence" value="ECO:0007669"/>
    <property type="project" value="InterPro"/>
</dbReference>
<dbReference type="Pfam" id="PF20143">
    <property type="entry name" value="NAD_kinase_C"/>
    <property type="match status" value="1"/>
</dbReference>
<keyword evidence="6" id="KW-0547">Nucleotide-binding</keyword>
<dbReference type="Gene3D" id="3.40.50.10330">
    <property type="entry name" value="Probable inorganic polyphosphate/atp-NAD kinase, domain 1"/>
    <property type="match status" value="1"/>
</dbReference>
<evidence type="ECO:0000256" key="4">
    <source>
        <dbReference type="ARBA" id="ARBA00023027"/>
    </source>
</evidence>
<accession>A0A6P1Y361</accession>
<dbReference type="GO" id="GO:0046872">
    <property type="term" value="F:metal ion binding"/>
    <property type="evidence" value="ECO:0007669"/>
    <property type="project" value="UniProtKB-UniRule"/>
</dbReference>
<comment type="similarity">
    <text evidence="6">Belongs to the NAD kinase family.</text>
</comment>
<keyword evidence="6" id="KW-0963">Cytoplasm</keyword>
<feature type="binding site" evidence="6">
    <location>
        <position position="165"/>
    </location>
    <ligand>
        <name>NAD(+)</name>
        <dbReference type="ChEBI" id="CHEBI:57540"/>
    </ligand>
</feature>
<keyword evidence="4 6" id="KW-0520">NAD</keyword>
<dbReference type="GO" id="GO:0006741">
    <property type="term" value="P:NADP+ biosynthetic process"/>
    <property type="evidence" value="ECO:0007669"/>
    <property type="project" value="UniProtKB-UniRule"/>
</dbReference>
<dbReference type="Gene3D" id="2.60.200.30">
    <property type="entry name" value="Probable inorganic polyphosphate/atp-NAD kinase, domain 2"/>
    <property type="match status" value="1"/>
</dbReference>
<dbReference type="GO" id="GO:0005524">
    <property type="term" value="F:ATP binding"/>
    <property type="evidence" value="ECO:0007669"/>
    <property type="project" value="UniProtKB-KW"/>
</dbReference>
<name>A0A6P1Y361_9SPIR</name>